<evidence type="ECO:0000259" key="3">
    <source>
        <dbReference type="Pfam" id="PF06401"/>
    </source>
</evidence>
<comment type="caution">
    <text evidence="4">The sequence shown here is derived from an EMBL/GenBank/DDBJ whole genome shotgun (WGS) entry which is preliminary data.</text>
</comment>
<accession>A0A8S1DEX7</accession>
<feature type="chain" id="PRO_5035824470" description="Alpha-2-macroglobulin receptor-associated protein" evidence="1">
    <location>
        <begin position="31"/>
        <end position="371"/>
    </location>
</feature>
<dbReference type="PANTHER" id="PTHR16560">
    <property type="entry name" value="ALPHA-2-MACROGLOBULIN RECEPTOR-ASSOCIATED PROTEIN"/>
    <property type="match status" value="1"/>
</dbReference>
<dbReference type="InterPro" id="IPR037999">
    <property type="entry name" value="RAP_D3"/>
</dbReference>
<evidence type="ECO:0008006" key="6">
    <source>
        <dbReference type="Google" id="ProtNLM"/>
    </source>
</evidence>
<gene>
    <name evidence="4" type="ORF">CLODIP_2_CD11257</name>
</gene>
<dbReference type="Pfam" id="PF06400">
    <property type="entry name" value="Alpha-2-MRAP_N"/>
    <property type="match status" value="1"/>
</dbReference>
<name>A0A8S1DEX7_9INSE</name>
<dbReference type="CDD" id="cd14808">
    <property type="entry name" value="RAP_D3"/>
    <property type="match status" value="1"/>
</dbReference>
<feature type="domain" description="Alpha-2-macroglobulin receptor-associated protein" evidence="2">
    <location>
        <begin position="18"/>
        <end position="141"/>
    </location>
</feature>
<dbReference type="Gene3D" id="1.20.81.10">
    <property type="entry name" value="RAP domain"/>
    <property type="match status" value="3"/>
</dbReference>
<dbReference type="PANTHER" id="PTHR16560:SF2">
    <property type="entry name" value="ALPHA-2-MACROGLOBULIN RECEPTOR-ASSOCIATED PROTEIN"/>
    <property type="match status" value="1"/>
</dbReference>
<sequence>MGSHLNNILRPMTSVCLIFLLVVFTGVAESGNKYSKEANTKYNKPEGKLDLSYFRNLQSPFRMSKVNMLWSKAQIKLTEPKLKSLFSELKIHDKEEIIFKKLKSDGGDKEGLKEAEMRKKLIGIMSTYGLLDYFEDVSDPKKLKTADQHPTFNEANDEHLNKLIFRDKKLNKLWMKAEKAGFTTAELKTLHEEFSHHQDKIDQYHGLLSDIEQGNVANSLDEENAGFNDVEQLEEKEKKYVGQANKLKVHHQEIRDGYDRLNRMAAQGPENKEFVEPKVQELWRIASKSNFTTHELESLRVELLHYENRLLKLRHLQAEAEIHKDTLKADVDGKLSEDALTHMDKIKRQARRAEKVHYDIETRILSRHNEL</sequence>
<feature type="signal peptide" evidence="1">
    <location>
        <begin position="1"/>
        <end position="30"/>
    </location>
</feature>
<dbReference type="Pfam" id="PF06401">
    <property type="entry name" value="Alpha-2-MRAP_C"/>
    <property type="match status" value="1"/>
</dbReference>
<dbReference type="GO" id="GO:0005783">
    <property type="term" value="C:endoplasmic reticulum"/>
    <property type="evidence" value="ECO:0007669"/>
    <property type="project" value="InterPro"/>
</dbReference>
<evidence type="ECO:0000313" key="5">
    <source>
        <dbReference type="Proteomes" id="UP000494165"/>
    </source>
</evidence>
<reference evidence="4 5" key="1">
    <citation type="submission" date="2020-04" db="EMBL/GenBank/DDBJ databases">
        <authorList>
            <person name="Alioto T."/>
            <person name="Alioto T."/>
            <person name="Gomez Garrido J."/>
        </authorList>
    </citation>
    <scope>NUCLEOTIDE SEQUENCE [LARGE SCALE GENOMIC DNA]</scope>
</reference>
<dbReference type="GO" id="GO:0050750">
    <property type="term" value="F:low-density lipoprotein particle receptor binding"/>
    <property type="evidence" value="ECO:0007669"/>
    <property type="project" value="InterPro"/>
</dbReference>
<dbReference type="GO" id="GO:0048019">
    <property type="term" value="F:receptor antagonist activity"/>
    <property type="evidence" value="ECO:0007669"/>
    <property type="project" value="InterPro"/>
</dbReference>
<dbReference type="Proteomes" id="UP000494165">
    <property type="component" value="Unassembled WGS sequence"/>
</dbReference>
<evidence type="ECO:0000256" key="1">
    <source>
        <dbReference type="SAM" id="SignalP"/>
    </source>
</evidence>
<dbReference type="InterPro" id="IPR038003">
    <property type="entry name" value="A2-macroglobuin_RAP"/>
</dbReference>
<organism evidence="4 5">
    <name type="scientific">Cloeon dipterum</name>
    <dbReference type="NCBI Taxonomy" id="197152"/>
    <lineage>
        <taxon>Eukaryota</taxon>
        <taxon>Metazoa</taxon>
        <taxon>Ecdysozoa</taxon>
        <taxon>Arthropoda</taxon>
        <taxon>Hexapoda</taxon>
        <taxon>Insecta</taxon>
        <taxon>Pterygota</taxon>
        <taxon>Palaeoptera</taxon>
        <taxon>Ephemeroptera</taxon>
        <taxon>Pisciforma</taxon>
        <taxon>Baetidae</taxon>
        <taxon>Cloeon</taxon>
    </lineage>
</organism>
<keyword evidence="5" id="KW-1185">Reference proteome</keyword>
<dbReference type="InterPro" id="IPR010483">
    <property type="entry name" value="Alpha_2_MRAP_C"/>
</dbReference>
<evidence type="ECO:0000259" key="2">
    <source>
        <dbReference type="Pfam" id="PF06400"/>
    </source>
</evidence>
<proteinExistence type="predicted"/>
<feature type="domain" description="Alpha-2-macroglobulin RAP C-terminal" evidence="3">
    <location>
        <begin position="164"/>
        <end position="371"/>
    </location>
</feature>
<keyword evidence="1" id="KW-0732">Signal</keyword>
<dbReference type="InterPro" id="IPR009066">
    <property type="entry name" value="MG_RAP_rcpt_1"/>
</dbReference>
<evidence type="ECO:0000313" key="4">
    <source>
        <dbReference type="EMBL" id="CAB3378291.1"/>
    </source>
</evidence>
<dbReference type="SUPFAM" id="SSF47045">
    <property type="entry name" value="RAP domain-like"/>
    <property type="match status" value="3"/>
</dbReference>
<protein>
    <recommendedName>
        <fullName evidence="6">Alpha-2-macroglobulin receptor-associated protein</fullName>
    </recommendedName>
</protein>
<dbReference type="GO" id="GO:0048259">
    <property type="term" value="P:regulation of receptor-mediated endocytosis"/>
    <property type="evidence" value="ECO:0007669"/>
    <property type="project" value="TreeGrafter"/>
</dbReference>
<dbReference type="InterPro" id="IPR036744">
    <property type="entry name" value="RAP_sf"/>
</dbReference>
<dbReference type="EMBL" id="CADEPI010000161">
    <property type="protein sequence ID" value="CAB3378291.1"/>
    <property type="molecule type" value="Genomic_DNA"/>
</dbReference>
<dbReference type="AlphaFoldDB" id="A0A8S1DEX7"/>
<dbReference type="OrthoDB" id="5817428at2759"/>
<dbReference type="GO" id="GO:0008201">
    <property type="term" value="F:heparin binding"/>
    <property type="evidence" value="ECO:0007669"/>
    <property type="project" value="InterPro"/>
</dbReference>